<comment type="similarity">
    <text evidence="2 8">Belongs to the cytochrome P450 family.</text>
</comment>
<dbReference type="GO" id="GO:0006082">
    <property type="term" value="P:organic acid metabolic process"/>
    <property type="evidence" value="ECO:0007669"/>
    <property type="project" value="TreeGrafter"/>
</dbReference>
<keyword evidence="3 7" id="KW-0479">Metal-binding</keyword>
<accession>A0AAV4A8F3</accession>
<dbReference type="GO" id="GO:0016712">
    <property type="term" value="F:oxidoreductase activity, acting on paired donors, with incorporation or reduction of molecular oxygen, reduced flavin or flavoprotein as one donor, and incorporation of one atom of oxygen"/>
    <property type="evidence" value="ECO:0007669"/>
    <property type="project" value="TreeGrafter"/>
</dbReference>
<dbReference type="GO" id="GO:0006805">
    <property type="term" value="P:xenobiotic metabolic process"/>
    <property type="evidence" value="ECO:0007669"/>
    <property type="project" value="TreeGrafter"/>
</dbReference>
<organism evidence="10 11">
    <name type="scientific">Plakobranchus ocellatus</name>
    <dbReference type="NCBI Taxonomy" id="259542"/>
    <lineage>
        <taxon>Eukaryota</taxon>
        <taxon>Metazoa</taxon>
        <taxon>Spiralia</taxon>
        <taxon>Lophotrochozoa</taxon>
        <taxon>Mollusca</taxon>
        <taxon>Gastropoda</taxon>
        <taxon>Heterobranchia</taxon>
        <taxon>Euthyneura</taxon>
        <taxon>Panpulmonata</taxon>
        <taxon>Sacoglossa</taxon>
        <taxon>Placobranchoidea</taxon>
        <taxon>Plakobranchidae</taxon>
        <taxon>Plakobranchus</taxon>
    </lineage>
</organism>
<dbReference type="PANTHER" id="PTHR24300:SF375">
    <property type="entry name" value="CYTOCHROME P450 FAMILY"/>
    <property type="match status" value="1"/>
</dbReference>
<dbReference type="InterPro" id="IPR050182">
    <property type="entry name" value="Cytochrome_P450_fam2"/>
</dbReference>
<keyword evidence="9" id="KW-1133">Transmembrane helix</keyword>
<sequence>MADLKDSIGITWALASALIGLLVYKAWSWIKPRNFGHNIPPFPAPRKLLLGHLHLYTANSELETIKALRDKAGDVFSLDLAGNLLVVVNGFENVKEVLVKRWNEAPDRPHSSVPSYIGEDNHGVIDSRGDNWVQQRSTSMLILRSFGMGKNVLAEKILEEVTIYTDKLASFKGNPVDIRFFTTVSIANIICSIIVGKRFDHDDPYFAQVIEIVLSIFNKAPAVALMQTIPFVRFIPGDLFGMKGFLNNLVRLNDSFSKPHIAEVKKTFDPNKDPTCYITAYLQKMQEENAKGTQKNLDDKNLTSNIRGLFLGGSETTSTSIYWFVLHCINHPHIQDKIFEEISAKVGHDRLPNMSDKASLVYLEATIRESLRMATLAPFMMRTVQQEFDLKGYTVPKDTLLFINMRSALHDSDTWADPDKFRPERYLDDTGNLLKIEAHIPFGLGKRSCLGEAMAKMELFLFLAALCQRFRMEPEIPGEFPSMKGKMEILFSPQIYKVRLVARHPNM</sequence>
<dbReference type="Gene3D" id="1.10.630.10">
    <property type="entry name" value="Cytochrome P450"/>
    <property type="match status" value="1"/>
</dbReference>
<evidence type="ECO:0000256" key="9">
    <source>
        <dbReference type="SAM" id="Phobius"/>
    </source>
</evidence>
<name>A0AAV4A8F3_9GAST</name>
<dbReference type="PRINTS" id="PR00463">
    <property type="entry name" value="EP450I"/>
</dbReference>
<dbReference type="PRINTS" id="PR00385">
    <property type="entry name" value="P450"/>
</dbReference>
<dbReference type="SUPFAM" id="SSF48264">
    <property type="entry name" value="Cytochrome P450"/>
    <property type="match status" value="1"/>
</dbReference>
<feature type="binding site" description="axial binding residue" evidence="7">
    <location>
        <position position="449"/>
    </location>
    <ligand>
        <name>heme</name>
        <dbReference type="ChEBI" id="CHEBI:30413"/>
    </ligand>
    <ligandPart>
        <name>Fe</name>
        <dbReference type="ChEBI" id="CHEBI:18248"/>
    </ligandPart>
</feature>
<dbReference type="Pfam" id="PF00067">
    <property type="entry name" value="p450"/>
    <property type="match status" value="1"/>
</dbReference>
<keyword evidence="5 7" id="KW-0408">Iron</keyword>
<dbReference type="GO" id="GO:0020037">
    <property type="term" value="F:heme binding"/>
    <property type="evidence" value="ECO:0007669"/>
    <property type="project" value="InterPro"/>
</dbReference>
<keyword evidence="11" id="KW-1185">Reference proteome</keyword>
<evidence type="ECO:0000313" key="10">
    <source>
        <dbReference type="EMBL" id="GFO02971.1"/>
    </source>
</evidence>
<evidence type="ECO:0000256" key="8">
    <source>
        <dbReference type="RuleBase" id="RU000461"/>
    </source>
</evidence>
<dbReference type="FunFam" id="1.10.630.10:FF:000036">
    <property type="entry name" value="CYtochrome P450 family"/>
    <property type="match status" value="1"/>
</dbReference>
<keyword evidence="9" id="KW-0812">Transmembrane</keyword>
<dbReference type="InterPro" id="IPR001128">
    <property type="entry name" value="Cyt_P450"/>
</dbReference>
<evidence type="ECO:0000256" key="2">
    <source>
        <dbReference type="ARBA" id="ARBA00010617"/>
    </source>
</evidence>
<evidence type="ECO:0000256" key="6">
    <source>
        <dbReference type="ARBA" id="ARBA00023033"/>
    </source>
</evidence>
<dbReference type="InterPro" id="IPR017972">
    <property type="entry name" value="Cyt_P450_CS"/>
</dbReference>
<dbReference type="GO" id="GO:0005506">
    <property type="term" value="F:iron ion binding"/>
    <property type="evidence" value="ECO:0007669"/>
    <property type="project" value="InterPro"/>
</dbReference>
<comment type="caution">
    <text evidence="10">The sequence shown here is derived from an EMBL/GenBank/DDBJ whole genome shotgun (WGS) entry which is preliminary data.</text>
</comment>
<dbReference type="EMBL" id="BLXT01003688">
    <property type="protein sequence ID" value="GFO02971.1"/>
    <property type="molecule type" value="Genomic_DNA"/>
</dbReference>
<evidence type="ECO:0000256" key="1">
    <source>
        <dbReference type="ARBA" id="ARBA00001971"/>
    </source>
</evidence>
<protein>
    <submittedName>
        <fullName evidence="10">Cytochrome p450 2c8</fullName>
    </submittedName>
</protein>
<gene>
    <name evidence="10" type="ORF">PoB_002947600</name>
</gene>
<keyword evidence="6 8" id="KW-0503">Monooxygenase</keyword>
<dbReference type="InterPro" id="IPR002401">
    <property type="entry name" value="Cyt_P450_E_grp-I"/>
</dbReference>
<evidence type="ECO:0000256" key="5">
    <source>
        <dbReference type="ARBA" id="ARBA00023004"/>
    </source>
</evidence>
<dbReference type="GO" id="GO:0005737">
    <property type="term" value="C:cytoplasm"/>
    <property type="evidence" value="ECO:0007669"/>
    <property type="project" value="TreeGrafter"/>
</dbReference>
<evidence type="ECO:0000256" key="7">
    <source>
        <dbReference type="PIRSR" id="PIRSR602401-1"/>
    </source>
</evidence>
<dbReference type="PROSITE" id="PS00086">
    <property type="entry name" value="CYTOCHROME_P450"/>
    <property type="match status" value="1"/>
</dbReference>
<keyword evidence="7 8" id="KW-0349">Heme</keyword>
<keyword evidence="4 8" id="KW-0560">Oxidoreductase</keyword>
<comment type="cofactor">
    <cofactor evidence="1 7">
        <name>heme</name>
        <dbReference type="ChEBI" id="CHEBI:30413"/>
    </cofactor>
</comment>
<reference evidence="10 11" key="1">
    <citation type="journal article" date="2021" name="Elife">
        <title>Chloroplast acquisition without the gene transfer in kleptoplastic sea slugs, Plakobranchus ocellatus.</title>
        <authorList>
            <person name="Maeda T."/>
            <person name="Takahashi S."/>
            <person name="Yoshida T."/>
            <person name="Shimamura S."/>
            <person name="Takaki Y."/>
            <person name="Nagai Y."/>
            <person name="Toyoda A."/>
            <person name="Suzuki Y."/>
            <person name="Arimoto A."/>
            <person name="Ishii H."/>
            <person name="Satoh N."/>
            <person name="Nishiyama T."/>
            <person name="Hasebe M."/>
            <person name="Maruyama T."/>
            <person name="Minagawa J."/>
            <person name="Obokata J."/>
            <person name="Shigenobu S."/>
        </authorList>
    </citation>
    <scope>NUCLEOTIDE SEQUENCE [LARGE SCALE GENOMIC DNA]</scope>
</reference>
<dbReference type="Proteomes" id="UP000735302">
    <property type="component" value="Unassembled WGS sequence"/>
</dbReference>
<dbReference type="InterPro" id="IPR036396">
    <property type="entry name" value="Cyt_P450_sf"/>
</dbReference>
<keyword evidence="9" id="KW-0472">Membrane</keyword>
<evidence type="ECO:0000256" key="3">
    <source>
        <dbReference type="ARBA" id="ARBA00022723"/>
    </source>
</evidence>
<dbReference type="AlphaFoldDB" id="A0AAV4A8F3"/>
<dbReference type="PANTHER" id="PTHR24300">
    <property type="entry name" value="CYTOCHROME P450 508A4-RELATED"/>
    <property type="match status" value="1"/>
</dbReference>
<feature type="transmembrane region" description="Helical" evidence="9">
    <location>
        <begin position="12"/>
        <end position="30"/>
    </location>
</feature>
<evidence type="ECO:0000313" key="11">
    <source>
        <dbReference type="Proteomes" id="UP000735302"/>
    </source>
</evidence>
<evidence type="ECO:0000256" key="4">
    <source>
        <dbReference type="ARBA" id="ARBA00023002"/>
    </source>
</evidence>
<proteinExistence type="inferred from homology"/>